<dbReference type="PANTHER" id="PTHR43767:SF1">
    <property type="entry name" value="NONRIBOSOMAL PEPTIDE SYNTHASE PES1 (EUROFUNG)-RELATED"/>
    <property type="match status" value="1"/>
</dbReference>
<protein>
    <submittedName>
        <fullName evidence="3">Long-chain fatty acid--CoA ligase</fullName>
    </submittedName>
</protein>
<name>A0ABP3RF97_9ACTN</name>
<dbReference type="Pfam" id="PF00501">
    <property type="entry name" value="AMP-binding"/>
    <property type="match status" value="1"/>
</dbReference>
<dbReference type="GO" id="GO:0016874">
    <property type="term" value="F:ligase activity"/>
    <property type="evidence" value="ECO:0007669"/>
    <property type="project" value="UniProtKB-KW"/>
</dbReference>
<feature type="domain" description="AMP-binding enzyme C-terminal" evidence="2">
    <location>
        <begin position="413"/>
        <end position="487"/>
    </location>
</feature>
<dbReference type="InterPro" id="IPR000873">
    <property type="entry name" value="AMP-dep_synth/lig_dom"/>
</dbReference>
<dbReference type="InterPro" id="IPR025110">
    <property type="entry name" value="AMP-bd_C"/>
</dbReference>
<gene>
    <name evidence="3" type="ORF">GCM10009547_05190</name>
</gene>
<dbReference type="Pfam" id="PF13193">
    <property type="entry name" value="AMP-binding_C"/>
    <property type="match status" value="1"/>
</dbReference>
<dbReference type="RefSeq" id="WP_344601272.1">
    <property type="nucleotide sequence ID" value="NZ_BAAAHE010000005.1"/>
</dbReference>
<dbReference type="PROSITE" id="PS00455">
    <property type="entry name" value="AMP_BINDING"/>
    <property type="match status" value="1"/>
</dbReference>
<comment type="caution">
    <text evidence="3">The sequence shown here is derived from an EMBL/GenBank/DDBJ whole genome shotgun (WGS) entry which is preliminary data.</text>
</comment>
<proteinExistence type="predicted"/>
<evidence type="ECO:0000313" key="4">
    <source>
        <dbReference type="Proteomes" id="UP001500957"/>
    </source>
</evidence>
<dbReference type="InterPro" id="IPR042099">
    <property type="entry name" value="ANL_N_sf"/>
</dbReference>
<evidence type="ECO:0000259" key="1">
    <source>
        <dbReference type="Pfam" id="PF00501"/>
    </source>
</evidence>
<evidence type="ECO:0000259" key="2">
    <source>
        <dbReference type="Pfam" id="PF13193"/>
    </source>
</evidence>
<dbReference type="InterPro" id="IPR050237">
    <property type="entry name" value="ATP-dep_AMP-bd_enzyme"/>
</dbReference>
<dbReference type="InterPro" id="IPR020845">
    <property type="entry name" value="AMP-binding_CS"/>
</dbReference>
<dbReference type="SUPFAM" id="SSF56801">
    <property type="entry name" value="Acetyl-CoA synthetase-like"/>
    <property type="match status" value="1"/>
</dbReference>
<dbReference type="InterPro" id="IPR045851">
    <property type="entry name" value="AMP-bd_C_sf"/>
</dbReference>
<dbReference type="EMBL" id="BAAAHE010000005">
    <property type="protein sequence ID" value="GAA0606182.1"/>
    <property type="molecule type" value="Genomic_DNA"/>
</dbReference>
<evidence type="ECO:0000313" key="3">
    <source>
        <dbReference type="EMBL" id="GAA0606182.1"/>
    </source>
</evidence>
<dbReference type="PANTHER" id="PTHR43767">
    <property type="entry name" value="LONG-CHAIN-FATTY-ACID--COA LIGASE"/>
    <property type="match status" value="1"/>
</dbReference>
<feature type="domain" description="AMP-dependent synthetase/ligase" evidence="1">
    <location>
        <begin position="10"/>
        <end position="363"/>
    </location>
</feature>
<accession>A0ABP3RF97</accession>
<dbReference type="Gene3D" id="3.40.50.12780">
    <property type="entry name" value="N-terminal domain of ligase-like"/>
    <property type="match status" value="1"/>
</dbReference>
<keyword evidence="3" id="KW-0436">Ligase</keyword>
<dbReference type="Proteomes" id="UP001500957">
    <property type="component" value="Unassembled WGS sequence"/>
</dbReference>
<sequence length="508" mass="53283">MAATLVSALRWWARTRGDDAAWILEDDTVSFRTAQDWTSRIGEDLVARGVQPGDRVGVLGGNSLEWAAAALGVLKAGGVVVPLNPRLVGPELHKILSTAGATAVIHEPAFEPVLKEVVGMGLELQTIALDAVADVRPEAGADPNDFVVDVDPEAPAMVIFTSGSTGLSKGVICTNRQLLSIAFEASLTEEGMRPGGTTLLVLPLAFTPGLVWGLSLSAILGTTLVVEKTLDPTRAVDLIEKHKVGALFGVPLIFGAIASAPNFASADLSSLTSAFTGGAPVPVPLLQAWGSKGVKLRQIYGMTEAGGVATATLVKDADQHPDSCGHGSVFTEFRIVDAEGNPCAPGENGEILLRGPGMTPGYWGDEETTAQAIRDGWIHSGDLGTTTEDGRLKFVDRLKDLIITGGINVSPVEIEQVIAAIPGVTEVAVISAPDEKFGETPAAILFADGSVTVEAVVERCNEQLSSYKVPRYVVLSEEPLAKLPNGKLAKVAIREQYADVATTHPKVR</sequence>
<dbReference type="Gene3D" id="3.30.300.30">
    <property type="match status" value="1"/>
</dbReference>
<reference evidence="4" key="1">
    <citation type="journal article" date="2019" name="Int. J. Syst. Evol. Microbiol.">
        <title>The Global Catalogue of Microorganisms (GCM) 10K type strain sequencing project: providing services to taxonomists for standard genome sequencing and annotation.</title>
        <authorList>
            <consortium name="The Broad Institute Genomics Platform"/>
            <consortium name="The Broad Institute Genome Sequencing Center for Infectious Disease"/>
            <person name="Wu L."/>
            <person name="Ma J."/>
        </authorList>
    </citation>
    <scope>NUCLEOTIDE SEQUENCE [LARGE SCALE GENOMIC DNA]</scope>
    <source>
        <strain evidence="4">JCM 10671</strain>
    </source>
</reference>
<organism evidence="3 4">
    <name type="scientific">Sporichthya brevicatena</name>
    <dbReference type="NCBI Taxonomy" id="171442"/>
    <lineage>
        <taxon>Bacteria</taxon>
        <taxon>Bacillati</taxon>
        <taxon>Actinomycetota</taxon>
        <taxon>Actinomycetes</taxon>
        <taxon>Sporichthyales</taxon>
        <taxon>Sporichthyaceae</taxon>
        <taxon>Sporichthya</taxon>
    </lineage>
</organism>
<keyword evidence="4" id="KW-1185">Reference proteome</keyword>